<feature type="transmembrane region" description="Helical" evidence="1">
    <location>
        <begin position="52"/>
        <end position="71"/>
    </location>
</feature>
<evidence type="ECO:0000313" key="3">
    <source>
        <dbReference type="Proteomes" id="UP000275473"/>
    </source>
</evidence>
<sequence>MEQHQLIHTYTKPPRETFWRIAYIVALLVGALFGAWLVTAPIYYFLKYQNEWILISFVFIPLGIWIVYRLVRHLRKLMWEDSHLSSYTLYNHKIHASEWVEPYSKAPVEREIPLAEITSVTASFYVIRQTIPQHGFNNTVTETGPILYIRYTRNSQENVLNLPFPNHGDDSINVWLGFFKKAGIPLRFTAHTLYRADTQSLTDAQRLEYFDAGNAVIDFPFTGSWLADEAAVRPTWEEKAEAFIAEEEERNPEFKKARQKHTYKTWIPTIWLTAMVIMLLSYGYTKIGGNLPLSPGNILPGLVIFTMGGFLFFFCLRHYLRWLYVFTYWGAALIIGLWIAVATVEQPPIEAELGTSIFLAAIVYPLLMWLPFVAVKRWSKKKSREIVSV</sequence>
<organism evidence="2 3">
    <name type="scientific">Planococcus salinus</name>
    <dbReference type="NCBI Taxonomy" id="1848460"/>
    <lineage>
        <taxon>Bacteria</taxon>
        <taxon>Bacillati</taxon>
        <taxon>Bacillota</taxon>
        <taxon>Bacilli</taxon>
        <taxon>Bacillales</taxon>
        <taxon>Caryophanaceae</taxon>
        <taxon>Planococcus</taxon>
    </lineage>
</organism>
<feature type="transmembrane region" description="Helical" evidence="1">
    <location>
        <begin position="297"/>
        <end position="316"/>
    </location>
</feature>
<evidence type="ECO:0000313" key="2">
    <source>
        <dbReference type="EMBL" id="RNF38819.1"/>
    </source>
</evidence>
<gene>
    <name evidence="2" type="ORF">EEX84_11895</name>
</gene>
<dbReference type="RefSeq" id="WP_123165874.1">
    <property type="nucleotide sequence ID" value="NZ_RIAX01000009.1"/>
</dbReference>
<proteinExistence type="predicted"/>
<dbReference type="OrthoDB" id="2450147at2"/>
<dbReference type="Proteomes" id="UP000275473">
    <property type="component" value="Unassembled WGS sequence"/>
</dbReference>
<feature type="transmembrane region" description="Helical" evidence="1">
    <location>
        <begin position="353"/>
        <end position="375"/>
    </location>
</feature>
<keyword evidence="1" id="KW-0812">Transmembrane</keyword>
<feature type="transmembrane region" description="Helical" evidence="1">
    <location>
        <begin position="323"/>
        <end position="341"/>
    </location>
</feature>
<feature type="transmembrane region" description="Helical" evidence="1">
    <location>
        <begin position="21"/>
        <end position="46"/>
    </location>
</feature>
<comment type="caution">
    <text evidence="2">The sequence shown here is derived from an EMBL/GenBank/DDBJ whole genome shotgun (WGS) entry which is preliminary data.</text>
</comment>
<name>A0A3M8P572_9BACL</name>
<feature type="transmembrane region" description="Helical" evidence="1">
    <location>
        <begin position="265"/>
        <end position="285"/>
    </location>
</feature>
<dbReference type="EMBL" id="RIAX01000009">
    <property type="protein sequence ID" value="RNF38819.1"/>
    <property type="molecule type" value="Genomic_DNA"/>
</dbReference>
<accession>A0A3M8P572</accession>
<reference evidence="2 3" key="1">
    <citation type="journal article" date="2018" name="Int. J. Syst. Evol. Microbiol.">
        <title>Planococcus salinus sp. nov., a moderately halophilic bacterium isolated from a saline-alkali soil.</title>
        <authorList>
            <person name="Gan L."/>
        </authorList>
    </citation>
    <scope>NUCLEOTIDE SEQUENCE [LARGE SCALE GENOMIC DNA]</scope>
    <source>
        <strain evidence="2 3">LCB217</strain>
    </source>
</reference>
<evidence type="ECO:0000256" key="1">
    <source>
        <dbReference type="SAM" id="Phobius"/>
    </source>
</evidence>
<dbReference type="AlphaFoldDB" id="A0A3M8P572"/>
<keyword evidence="1" id="KW-0472">Membrane</keyword>
<protein>
    <submittedName>
        <fullName evidence="2">Uncharacterized protein</fullName>
    </submittedName>
</protein>
<keyword evidence="3" id="KW-1185">Reference proteome</keyword>
<keyword evidence="1" id="KW-1133">Transmembrane helix</keyword>